<proteinExistence type="predicted"/>
<dbReference type="CDD" id="cd19958">
    <property type="entry name" value="pyocin_knob"/>
    <property type="match status" value="2"/>
</dbReference>
<organism evidence="2 3">
    <name type="scientific">Brevundimonas terrae</name>
    <dbReference type="NCBI Taxonomy" id="363631"/>
    <lineage>
        <taxon>Bacteria</taxon>
        <taxon>Pseudomonadati</taxon>
        <taxon>Pseudomonadota</taxon>
        <taxon>Alphaproteobacteria</taxon>
        <taxon>Caulobacterales</taxon>
        <taxon>Caulobacteraceae</taxon>
        <taxon>Brevundimonas</taxon>
    </lineage>
</organism>
<dbReference type="Gene3D" id="2.60.40.3940">
    <property type="match status" value="1"/>
</dbReference>
<dbReference type="InterPro" id="IPR054075">
    <property type="entry name" value="Gp53-like_C"/>
</dbReference>
<dbReference type="Pfam" id="PF21882">
    <property type="entry name" value="Gp53-like_C"/>
    <property type="match status" value="1"/>
</dbReference>
<reference evidence="2 3" key="1">
    <citation type="journal article" date="2019" name="Int. J. Syst. Evol. Microbiol.">
        <title>The Global Catalogue of Microorganisms (GCM) 10K type strain sequencing project: providing services to taxonomists for standard genome sequencing and annotation.</title>
        <authorList>
            <consortium name="The Broad Institute Genomics Platform"/>
            <consortium name="The Broad Institute Genome Sequencing Center for Infectious Disease"/>
            <person name="Wu L."/>
            <person name="Ma J."/>
        </authorList>
    </citation>
    <scope>NUCLEOTIDE SEQUENCE [LARGE SCALE GENOMIC DNA]</scope>
    <source>
        <strain evidence="2 3">JCM 13476</strain>
    </source>
</reference>
<dbReference type="Pfam" id="PF12789">
    <property type="entry name" value="PTR"/>
    <property type="match status" value="1"/>
</dbReference>
<gene>
    <name evidence="2" type="ORF">GCM10009093_21730</name>
</gene>
<dbReference type="Proteomes" id="UP001500791">
    <property type="component" value="Unassembled WGS sequence"/>
</dbReference>
<feature type="domain" description="Putative tail fiber protein gp53-like C-terminal" evidence="1">
    <location>
        <begin position="583"/>
        <end position="666"/>
    </location>
</feature>
<protein>
    <recommendedName>
        <fullName evidence="1">Putative tail fiber protein gp53-like C-terminal domain-containing protein</fullName>
    </recommendedName>
</protein>
<dbReference type="EMBL" id="BAAAEJ010000007">
    <property type="protein sequence ID" value="GAA0394805.1"/>
    <property type="molecule type" value="Genomic_DNA"/>
</dbReference>
<evidence type="ECO:0000313" key="3">
    <source>
        <dbReference type="Proteomes" id="UP001500791"/>
    </source>
</evidence>
<name>A0ABN0YGH3_9CAUL</name>
<comment type="caution">
    <text evidence="2">The sequence shown here is derived from an EMBL/GenBank/DDBJ whole genome shotgun (WGS) entry which is preliminary data.</text>
</comment>
<evidence type="ECO:0000259" key="1">
    <source>
        <dbReference type="Pfam" id="PF21882"/>
    </source>
</evidence>
<dbReference type="RefSeq" id="WP_167177601.1">
    <property type="nucleotide sequence ID" value="NZ_BAAAEJ010000007.1"/>
</dbReference>
<accession>A0ABN0YGH3</accession>
<keyword evidence="3" id="KW-1185">Reference proteome</keyword>
<sequence length="696" mass="72450">MSGFTITITNAGRAALINAQNTGTNAFVLSRVGVSTQHVTGNLAALTALPNERKRLDTMAGDVVADDTLHVTIRDESNDAYAMRAFGLYTSTGVLFAVYSQTATIIEKSAAAMLLLAVDAKLVALSTTQVQFGPVGFTLPPASETIAGITEVATDAEADAGNDNWRYITPRLLKRALAALSGFALIGHKHDASDTTSGIFNVGRIPALGMEKITGLANALAGKAATVHSHTMAQITGLIDALADKAALAHQHHADDITQGVLAVARIPALGMEKISGLANALASKAALAHQHHADDIKQGVLAVGRIPALGMEKITGLAVALSNKADAVASLLMRGSLGSVNTPNNTLVPGAYRQATNANAQTADGYPIANDGGTLLVYNPSTDTGLQTYHGRSSGRFWSRPFLAGSFSPWVEHWTSGNFDPSLYATIERISAKGLFTASPSVAPSNDADNIGLNEFESCRTISTTANTPVSNWLQVLGIPYDANNIAQLAMGIQVDGIWARRRNGGVWRPWIKLASTTDVANAIAAIPPAPNATTSVRGLALLATNAQTQAGTDASRSMTPAGLWSFAKSIGPSGYIQIPGTDLIIQWGVNIASMTEGVQHATLPVAFGGGCLVALANARNPSAVVQYDWYMQVHGKWLDRITFYANKANDSSPAMQGFEWMAIGLAKGNPNPAYSTGGGGGGGGGGVVPPDIIP</sequence>
<evidence type="ECO:0000313" key="2">
    <source>
        <dbReference type="EMBL" id="GAA0394805.1"/>
    </source>
</evidence>